<evidence type="ECO:0000313" key="13">
    <source>
        <dbReference type="Proteomes" id="UP001054902"/>
    </source>
</evidence>
<dbReference type="EC" id="2.7.11.1" evidence="1"/>
<dbReference type="Pfam" id="PF01603">
    <property type="entry name" value="B56"/>
    <property type="match status" value="1"/>
</dbReference>
<dbReference type="GO" id="GO:0004674">
    <property type="term" value="F:protein serine/threonine kinase activity"/>
    <property type="evidence" value="ECO:0007669"/>
    <property type="project" value="UniProtKB-KW"/>
</dbReference>
<feature type="region of interest" description="Disordered" evidence="10">
    <location>
        <begin position="659"/>
        <end position="778"/>
    </location>
</feature>
<protein>
    <recommendedName>
        <fullName evidence="1">non-specific serine/threonine protein kinase</fullName>
        <ecNumber evidence="1">2.7.11.1</ecNumber>
    </recommendedName>
</protein>
<proteinExistence type="predicted"/>
<dbReference type="InterPro" id="IPR011009">
    <property type="entry name" value="Kinase-like_dom_sf"/>
</dbReference>
<dbReference type="SUPFAM" id="SSF48371">
    <property type="entry name" value="ARM repeat"/>
    <property type="match status" value="1"/>
</dbReference>
<dbReference type="InterPro" id="IPR016024">
    <property type="entry name" value="ARM-type_fold"/>
</dbReference>
<keyword evidence="13" id="KW-1185">Reference proteome</keyword>
<dbReference type="InterPro" id="IPR008271">
    <property type="entry name" value="Ser/Thr_kinase_AS"/>
</dbReference>
<evidence type="ECO:0000256" key="10">
    <source>
        <dbReference type="SAM" id="MobiDB-lite"/>
    </source>
</evidence>
<dbReference type="InterPro" id="IPR002554">
    <property type="entry name" value="PP2A_B56"/>
</dbReference>
<keyword evidence="6 9" id="KW-0067">ATP-binding</keyword>
<evidence type="ECO:0000256" key="4">
    <source>
        <dbReference type="ARBA" id="ARBA00022741"/>
    </source>
</evidence>
<name>A0AAD3D713_9STRA</name>
<dbReference type="SUPFAM" id="SSF56112">
    <property type="entry name" value="Protein kinase-like (PK-like)"/>
    <property type="match status" value="1"/>
</dbReference>
<evidence type="ECO:0000256" key="5">
    <source>
        <dbReference type="ARBA" id="ARBA00022777"/>
    </source>
</evidence>
<dbReference type="PROSITE" id="PS00108">
    <property type="entry name" value="PROTEIN_KINASE_ST"/>
    <property type="match status" value="1"/>
</dbReference>
<evidence type="ECO:0000256" key="7">
    <source>
        <dbReference type="ARBA" id="ARBA00047899"/>
    </source>
</evidence>
<dbReference type="InterPro" id="IPR011989">
    <property type="entry name" value="ARM-like"/>
</dbReference>
<dbReference type="EMBL" id="BLLK01000062">
    <property type="protein sequence ID" value="GFH59019.1"/>
    <property type="molecule type" value="Genomic_DNA"/>
</dbReference>
<dbReference type="Proteomes" id="UP001054902">
    <property type="component" value="Unassembled WGS sequence"/>
</dbReference>
<keyword evidence="5" id="KW-0418">Kinase</keyword>
<dbReference type="PROSITE" id="PS00107">
    <property type="entry name" value="PROTEIN_KINASE_ATP"/>
    <property type="match status" value="1"/>
</dbReference>
<keyword evidence="4 9" id="KW-0547">Nucleotide-binding</keyword>
<dbReference type="Gene3D" id="1.10.510.10">
    <property type="entry name" value="Transferase(Phosphotransferase) domain 1"/>
    <property type="match status" value="1"/>
</dbReference>
<sequence>MDSPMNECSAHTDDLKPNSRLDFLAEKVLSACHGLQSELPESCYDNLDQPYLGAIEKILDIDHQVVMKISPDTEKRNEKISNLLTCTDTTNYFGTSNRSDNIGLRSNEKSQDFWVPPLSNVEMKEIGSILPCLEDYAPFTDEFYRCVGQMIVCAFSTASGPYRAEIQKDNDYDDGHPRENYSLFQSIDAVRITHILTVLMDLNVNGTEKKRYSLNLGPDGALEENDQVSFLDLLLHYTEGSSHVIINYSTSSEEGVRTPQKSVPLLNSIFKHLAALPQLENHVHTMTRLFRASAPHITNDARSTSLKIEHMKKTEAYQERLEEELRRHIASLERITAMVYERGDYNIRTKSRLRMGSLLHTFSLVHSTSRGSGLNSMHLGQENTGAAFVDSILKIILRILKGIPQANTSNGTCALAESYCHLFRNVLLPLHKPSGIILWRDQQPLLSLYHKTLVQCIGAIVTIDKNLIAEVIQYILHPDVWPFEGQRQNGGSRRANTPKLVLLLHEIDTYIGLLDADGTNSQLSDVILPLVLRLCTCISSDNSRSSERALEFFKNESFKNLVKSNLSTVITPLLRALCRVDAGMEVPWNPTVRKMTLLVLRELESFDKVLFEESCQKLFLFEASGPNKSRQSPSNSKPSTPSIIVNHHEEAPTASMISIKNSMGSWKPPTQILGSVRKNASDNEDDSSHQMPPPMPRVPKNFKNSSAQPPLTVTGIAPWAIKSNPPQKTKASGRLMPIASEPRHNGLPSLKRKGSSSSTTSSRLDENHSNTDNENSLTRIRKYIEKLKPSTSESEGESEDGISSWAKAQARESPVLLPDLKFHDLVFGDTLGTGAFSTVKYARQITKGKTRSHWPEFACKVVSTQKIEELGYEKSINREVAILRIIGHPCVARLISSFRFKDGAYLVLEYASGGDLHTLLKRNGSLDEDSTRFVIGEVISALHYIHELGLVYGDLKPENILITEIGHVKVTDFGGCRPITKKARDLVRKTCTNLKSLRDGDWRAIRKTVKSTDDMSIDSKSFDDVDDEDDDNDDIRVEGTTAFLPPEVVLGSIPTKAADSWALGCVLFQCLSGRPPLLDTNEMSTRQRIVTFELSSSESADDDFFLERSGASYFSQHSKHLIRRLLTKIPSERPNMSNIALDDFFQGQDVFSFHTRTPHRLDAGKVSPSSIDARWSRRQFSSIWAPQPQAYEISKIVSSCYTDRMDAPIPEKEERESLFLTAVQKPLTRITERVEGPSTTKY</sequence>
<reference evidence="12 13" key="1">
    <citation type="journal article" date="2021" name="Sci. Rep.">
        <title>The genome of the diatom Chaetoceros tenuissimus carries an ancient integrated fragment of an extant virus.</title>
        <authorList>
            <person name="Hongo Y."/>
            <person name="Kimura K."/>
            <person name="Takaki Y."/>
            <person name="Yoshida Y."/>
            <person name="Baba S."/>
            <person name="Kobayashi G."/>
            <person name="Nagasaki K."/>
            <person name="Hano T."/>
            <person name="Tomaru Y."/>
        </authorList>
    </citation>
    <scope>NUCLEOTIDE SEQUENCE [LARGE SCALE GENOMIC DNA]</scope>
    <source>
        <strain evidence="12 13">NIES-3715</strain>
    </source>
</reference>
<feature type="binding site" evidence="9">
    <location>
        <position position="860"/>
    </location>
    <ligand>
        <name>ATP</name>
        <dbReference type="ChEBI" id="CHEBI:30616"/>
    </ligand>
</feature>
<dbReference type="AlphaFoldDB" id="A0AAD3D713"/>
<dbReference type="GO" id="GO:0019888">
    <property type="term" value="F:protein phosphatase regulator activity"/>
    <property type="evidence" value="ECO:0007669"/>
    <property type="project" value="InterPro"/>
</dbReference>
<keyword evidence="3" id="KW-0808">Transferase</keyword>
<accession>A0AAD3D713</accession>
<dbReference type="GO" id="GO:0005524">
    <property type="term" value="F:ATP binding"/>
    <property type="evidence" value="ECO:0007669"/>
    <property type="project" value="UniProtKB-UniRule"/>
</dbReference>
<comment type="catalytic activity">
    <reaction evidence="8">
        <text>L-seryl-[protein] + ATP = O-phospho-L-seryl-[protein] + ADP + H(+)</text>
        <dbReference type="Rhea" id="RHEA:17989"/>
        <dbReference type="Rhea" id="RHEA-COMP:9863"/>
        <dbReference type="Rhea" id="RHEA-COMP:11604"/>
        <dbReference type="ChEBI" id="CHEBI:15378"/>
        <dbReference type="ChEBI" id="CHEBI:29999"/>
        <dbReference type="ChEBI" id="CHEBI:30616"/>
        <dbReference type="ChEBI" id="CHEBI:83421"/>
        <dbReference type="ChEBI" id="CHEBI:456216"/>
        <dbReference type="EC" id="2.7.11.1"/>
    </reaction>
</comment>
<dbReference type="GO" id="GO:0035556">
    <property type="term" value="P:intracellular signal transduction"/>
    <property type="evidence" value="ECO:0007669"/>
    <property type="project" value="TreeGrafter"/>
</dbReference>
<feature type="domain" description="Protein kinase" evidence="11">
    <location>
        <begin position="825"/>
        <end position="1145"/>
    </location>
</feature>
<dbReference type="InterPro" id="IPR017441">
    <property type="entry name" value="Protein_kinase_ATP_BS"/>
</dbReference>
<organism evidence="12 13">
    <name type="scientific">Chaetoceros tenuissimus</name>
    <dbReference type="NCBI Taxonomy" id="426638"/>
    <lineage>
        <taxon>Eukaryota</taxon>
        <taxon>Sar</taxon>
        <taxon>Stramenopiles</taxon>
        <taxon>Ochrophyta</taxon>
        <taxon>Bacillariophyta</taxon>
        <taxon>Coscinodiscophyceae</taxon>
        <taxon>Chaetocerotophycidae</taxon>
        <taxon>Chaetocerotales</taxon>
        <taxon>Chaetocerotaceae</taxon>
        <taxon>Chaetoceros</taxon>
    </lineage>
</organism>
<evidence type="ECO:0000256" key="1">
    <source>
        <dbReference type="ARBA" id="ARBA00012513"/>
    </source>
</evidence>
<comment type="caution">
    <text evidence="12">The sequence shown here is derived from an EMBL/GenBank/DDBJ whole genome shotgun (WGS) entry which is preliminary data.</text>
</comment>
<dbReference type="InterPro" id="IPR050236">
    <property type="entry name" value="Ser_Thr_kinase_AGC"/>
</dbReference>
<dbReference type="PANTHER" id="PTHR24356">
    <property type="entry name" value="SERINE/THREONINE-PROTEIN KINASE"/>
    <property type="match status" value="1"/>
</dbReference>
<gene>
    <name evidence="12" type="ORF">CTEN210_15495</name>
</gene>
<evidence type="ECO:0000256" key="3">
    <source>
        <dbReference type="ARBA" id="ARBA00022679"/>
    </source>
</evidence>
<evidence type="ECO:0000256" key="6">
    <source>
        <dbReference type="ARBA" id="ARBA00022840"/>
    </source>
</evidence>
<keyword evidence="2" id="KW-0723">Serine/threonine-protein kinase</keyword>
<feature type="compositionally biased region" description="Polar residues" evidence="10">
    <location>
        <begin position="702"/>
        <end position="711"/>
    </location>
</feature>
<dbReference type="Pfam" id="PF00069">
    <property type="entry name" value="Pkinase"/>
    <property type="match status" value="2"/>
</dbReference>
<dbReference type="Gene3D" id="1.25.10.10">
    <property type="entry name" value="Leucine-rich Repeat Variant"/>
    <property type="match status" value="1"/>
</dbReference>
<evidence type="ECO:0000256" key="8">
    <source>
        <dbReference type="ARBA" id="ARBA00048679"/>
    </source>
</evidence>
<evidence type="ECO:0000256" key="9">
    <source>
        <dbReference type="PROSITE-ProRule" id="PRU10141"/>
    </source>
</evidence>
<dbReference type="PROSITE" id="PS50011">
    <property type="entry name" value="PROTEIN_KINASE_DOM"/>
    <property type="match status" value="1"/>
</dbReference>
<dbReference type="GO" id="GO:0000159">
    <property type="term" value="C:protein phosphatase type 2A complex"/>
    <property type="evidence" value="ECO:0007669"/>
    <property type="project" value="InterPro"/>
</dbReference>
<dbReference type="InterPro" id="IPR000719">
    <property type="entry name" value="Prot_kinase_dom"/>
</dbReference>
<evidence type="ECO:0000259" key="11">
    <source>
        <dbReference type="PROSITE" id="PS50011"/>
    </source>
</evidence>
<evidence type="ECO:0000313" key="12">
    <source>
        <dbReference type="EMBL" id="GFH59019.1"/>
    </source>
</evidence>
<comment type="catalytic activity">
    <reaction evidence="7">
        <text>L-threonyl-[protein] + ATP = O-phospho-L-threonyl-[protein] + ADP + H(+)</text>
        <dbReference type="Rhea" id="RHEA:46608"/>
        <dbReference type="Rhea" id="RHEA-COMP:11060"/>
        <dbReference type="Rhea" id="RHEA-COMP:11605"/>
        <dbReference type="ChEBI" id="CHEBI:15378"/>
        <dbReference type="ChEBI" id="CHEBI:30013"/>
        <dbReference type="ChEBI" id="CHEBI:30616"/>
        <dbReference type="ChEBI" id="CHEBI:61977"/>
        <dbReference type="ChEBI" id="CHEBI:456216"/>
        <dbReference type="EC" id="2.7.11.1"/>
    </reaction>
</comment>
<evidence type="ECO:0000256" key="2">
    <source>
        <dbReference type="ARBA" id="ARBA00022527"/>
    </source>
</evidence>
<dbReference type="PANTHER" id="PTHR24356:SF163">
    <property type="entry name" value="3-PHOSPHOINOSITIDE-DEPENDENT PROTEIN KINASE 1-RELATED"/>
    <property type="match status" value="1"/>
</dbReference>
<dbReference type="SMART" id="SM00220">
    <property type="entry name" value="S_TKc"/>
    <property type="match status" value="1"/>
</dbReference>
<dbReference type="Gene3D" id="3.30.200.20">
    <property type="entry name" value="Phosphorylase Kinase, domain 1"/>
    <property type="match status" value="1"/>
</dbReference>